<organism evidence="1 2">
    <name type="scientific">Vitrella brassicaformis (strain CCMP3155)</name>
    <dbReference type="NCBI Taxonomy" id="1169540"/>
    <lineage>
        <taxon>Eukaryota</taxon>
        <taxon>Sar</taxon>
        <taxon>Alveolata</taxon>
        <taxon>Colpodellida</taxon>
        <taxon>Vitrellaceae</taxon>
        <taxon>Vitrella</taxon>
    </lineage>
</organism>
<dbReference type="InParanoid" id="A0A0G4FQ54"/>
<dbReference type="EMBL" id="CDMY01000478">
    <property type="protein sequence ID" value="CEM16568.1"/>
    <property type="molecule type" value="Genomic_DNA"/>
</dbReference>
<protein>
    <submittedName>
        <fullName evidence="1">Uncharacterized protein</fullName>
    </submittedName>
</protein>
<reference evidence="1 2" key="1">
    <citation type="submission" date="2014-11" db="EMBL/GenBank/DDBJ databases">
        <authorList>
            <person name="Zhu J."/>
            <person name="Qi W."/>
            <person name="Song R."/>
        </authorList>
    </citation>
    <scope>NUCLEOTIDE SEQUENCE [LARGE SCALE GENOMIC DNA]</scope>
</reference>
<evidence type="ECO:0000313" key="1">
    <source>
        <dbReference type="EMBL" id="CEM16568.1"/>
    </source>
</evidence>
<keyword evidence="2" id="KW-1185">Reference proteome</keyword>
<proteinExistence type="predicted"/>
<dbReference type="AlphaFoldDB" id="A0A0G4FQ54"/>
<name>A0A0G4FQ54_VITBC</name>
<dbReference type="Proteomes" id="UP000041254">
    <property type="component" value="Unassembled WGS sequence"/>
</dbReference>
<evidence type="ECO:0000313" key="2">
    <source>
        <dbReference type="Proteomes" id="UP000041254"/>
    </source>
</evidence>
<sequence>MPRAGEEAPTTRRASRLAGRVEIVIFLESRRRSSRVQFTRLRPSGRCAIGQPASEALSGLIRPSSRSEGRGRRVGRFDAGRSRIVERREGLSTRTAV</sequence>
<gene>
    <name evidence="1" type="ORF">Vbra_15927</name>
</gene>
<dbReference type="VEuPathDB" id="CryptoDB:Vbra_15927"/>
<accession>A0A0G4FQ54</accession>